<organism evidence="1 2">
    <name type="scientific">Catharanthus roseus</name>
    <name type="common">Madagascar periwinkle</name>
    <name type="synonym">Vinca rosea</name>
    <dbReference type="NCBI Taxonomy" id="4058"/>
    <lineage>
        <taxon>Eukaryota</taxon>
        <taxon>Viridiplantae</taxon>
        <taxon>Streptophyta</taxon>
        <taxon>Embryophyta</taxon>
        <taxon>Tracheophyta</taxon>
        <taxon>Spermatophyta</taxon>
        <taxon>Magnoliopsida</taxon>
        <taxon>eudicotyledons</taxon>
        <taxon>Gunneridae</taxon>
        <taxon>Pentapetalae</taxon>
        <taxon>asterids</taxon>
        <taxon>lamiids</taxon>
        <taxon>Gentianales</taxon>
        <taxon>Apocynaceae</taxon>
        <taxon>Rauvolfioideae</taxon>
        <taxon>Vinceae</taxon>
        <taxon>Catharanthinae</taxon>
        <taxon>Catharanthus</taxon>
    </lineage>
</organism>
<keyword evidence="2" id="KW-1185">Reference proteome</keyword>
<protein>
    <submittedName>
        <fullName evidence="1">Uncharacterized protein</fullName>
    </submittedName>
</protein>
<evidence type="ECO:0000313" key="2">
    <source>
        <dbReference type="Proteomes" id="UP001060085"/>
    </source>
</evidence>
<name>A0ACC0ACU5_CATRO</name>
<reference evidence="2" key="1">
    <citation type="journal article" date="2023" name="Nat. Plants">
        <title>Single-cell RNA sequencing provides a high-resolution roadmap for understanding the multicellular compartmentation of specialized metabolism.</title>
        <authorList>
            <person name="Sun S."/>
            <person name="Shen X."/>
            <person name="Li Y."/>
            <person name="Li Y."/>
            <person name="Wang S."/>
            <person name="Li R."/>
            <person name="Zhang H."/>
            <person name="Shen G."/>
            <person name="Guo B."/>
            <person name="Wei J."/>
            <person name="Xu J."/>
            <person name="St-Pierre B."/>
            <person name="Chen S."/>
            <person name="Sun C."/>
        </authorList>
    </citation>
    <scope>NUCLEOTIDE SEQUENCE [LARGE SCALE GENOMIC DNA]</scope>
</reference>
<dbReference type="EMBL" id="CM044706">
    <property type="protein sequence ID" value="KAI5657813.1"/>
    <property type="molecule type" value="Genomic_DNA"/>
</dbReference>
<accession>A0ACC0ACU5</accession>
<sequence length="275" mass="32018">MYIITEEIQAHVHPGPIVPDVLTRQHEHRSGLIWSGDHKTCFTDLQCMRFGRNLFQCYSTAPRSQLPTHTLVTYRDQLDFMTSDQRISDACDTHLDLHRIQLRGNNHTYWETQHASHVEAWHQWRLRVRNDPALAVGKAWSWSRRWTPSYPSFSWQTQTCRPRTRRDRESHFIYTASAYIANISSDDEEWMDDTDDVQRLGFGHRVGKKTTRNTTNMTEHITAVTQMVSNEPSMLYTTVNNDDNDVDESNEDDVVSSQSESDDDNDSEEGELQTP</sequence>
<comment type="caution">
    <text evidence="1">The sequence shown here is derived from an EMBL/GenBank/DDBJ whole genome shotgun (WGS) entry which is preliminary data.</text>
</comment>
<evidence type="ECO:0000313" key="1">
    <source>
        <dbReference type="EMBL" id="KAI5657813.1"/>
    </source>
</evidence>
<dbReference type="Proteomes" id="UP001060085">
    <property type="component" value="Linkage Group LG06"/>
</dbReference>
<gene>
    <name evidence="1" type="ORF">M9H77_26606</name>
</gene>
<proteinExistence type="predicted"/>